<gene>
    <name evidence="4" type="ORF">RM423_11890</name>
</gene>
<dbReference type="Pfam" id="PF13280">
    <property type="entry name" value="WYL"/>
    <property type="match status" value="1"/>
</dbReference>
<feature type="domain" description="HTH deoR-type" evidence="3">
    <location>
        <begin position="4"/>
        <end position="59"/>
    </location>
</feature>
<dbReference type="Proteomes" id="UP001183176">
    <property type="component" value="Unassembled WGS sequence"/>
</dbReference>
<evidence type="ECO:0000313" key="5">
    <source>
        <dbReference type="Proteomes" id="UP001183176"/>
    </source>
</evidence>
<dbReference type="PROSITE" id="PS52050">
    <property type="entry name" value="WYL"/>
    <property type="match status" value="1"/>
</dbReference>
<dbReference type="InterPro" id="IPR036388">
    <property type="entry name" value="WH-like_DNA-bd_sf"/>
</dbReference>
<keyword evidence="2" id="KW-0804">Transcription</keyword>
<dbReference type="SUPFAM" id="SSF46785">
    <property type="entry name" value="Winged helix' DNA-binding domain"/>
    <property type="match status" value="1"/>
</dbReference>
<accession>A0ABU2JAS9</accession>
<evidence type="ECO:0000259" key="3">
    <source>
        <dbReference type="PROSITE" id="PS51000"/>
    </source>
</evidence>
<dbReference type="Gene3D" id="1.10.10.10">
    <property type="entry name" value="Winged helix-like DNA-binding domain superfamily/Winged helix DNA-binding domain"/>
    <property type="match status" value="1"/>
</dbReference>
<evidence type="ECO:0000256" key="1">
    <source>
        <dbReference type="ARBA" id="ARBA00023015"/>
    </source>
</evidence>
<dbReference type="InterPro" id="IPR013196">
    <property type="entry name" value="HTH_11"/>
</dbReference>
<dbReference type="PANTHER" id="PTHR34580">
    <property type="match status" value="1"/>
</dbReference>
<dbReference type="PANTHER" id="PTHR34580:SF3">
    <property type="entry name" value="PROTEIN PAFB"/>
    <property type="match status" value="1"/>
</dbReference>
<dbReference type="InterPro" id="IPR026881">
    <property type="entry name" value="WYL_dom"/>
</dbReference>
<keyword evidence="1" id="KW-0805">Transcription regulation</keyword>
<name>A0ABU2JAS9_9ACTN</name>
<dbReference type="RefSeq" id="WP_311423246.1">
    <property type="nucleotide sequence ID" value="NZ_JAVREH010000013.1"/>
</dbReference>
<dbReference type="PROSITE" id="PS51000">
    <property type="entry name" value="HTH_DEOR_2"/>
    <property type="match status" value="1"/>
</dbReference>
<evidence type="ECO:0000256" key="2">
    <source>
        <dbReference type="ARBA" id="ARBA00023163"/>
    </source>
</evidence>
<reference evidence="5" key="1">
    <citation type="submission" date="2023-07" db="EMBL/GenBank/DDBJ databases">
        <title>30 novel species of actinomycetes from the DSMZ collection.</title>
        <authorList>
            <person name="Nouioui I."/>
        </authorList>
    </citation>
    <scope>NUCLEOTIDE SEQUENCE [LARGE SCALE GENOMIC DNA]</scope>
    <source>
        <strain evidence="5">DSM 44399</strain>
    </source>
</reference>
<dbReference type="Pfam" id="PF08279">
    <property type="entry name" value="HTH_11"/>
    <property type="match status" value="1"/>
</dbReference>
<sequence length="326" mass="35229">MLQPSARLLALISLLQLRREWTGQELADRFEVGPRTIRRDVDKLRALGYPVHAARGVAGGYRLGTGGRLPPLLLDDAEAVAVAVGLRTTAAGSIAGVEETSLRALAKLEQVLPDRLRRRVRALGAATSAVATGAPLVDADVLATLAGACRDTLRVRFSYVAGDGRASQRHTEPCALVHSGFDWYLVAFDLDRNDWRTFRVDRIRGRGRPGERGQRRAVPGGDPAAYVQSRAGRSGELGAAPARIRLHVPAARIEGRIPSRYAIVDPEGADSCVVTTRGPWSLSFLIWMALLDQTMEVLDPPEFVEAARALVVRLSAAIPKTPRDSG</sequence>
<evidence type="ECO:0000313" key="4">
    <source>
        <dbReference type="EMBL" id="MDT0262095.1"/>
    </source>
</evidence>
<organism evidence="4 5">
    <name type="scientific">Jatrophihabitans lederbergiae</name>
    <dbReference type="NCBI Taxonomy" id="3075547"/>
    <lineage>
        <taxon>Bacteria</taxon>
        <taxon>Bacillati</taxon>
        <taxon>Actinomycetota</taxon>
        <taxon>Actinomycetes</taxon>
        <taxon>Jatrophihabitantales</taxon>
        <taxon>Jatrophihabitantaceae</taxon>
        <taxon>Jatrophihabitans</taxon>
    </lineage>
</organism>
<dbReference type="EMBL" id="JAVREH010000013">
    <property type="protein sequence ID" value="MDT0262095.1"/>
    <property type="molecule type" value="Genomic_DNA"/>
</dbReference>
<keyword evidence="5" id="KW-1185">Reference proteome</keyword>
<dbReference type="InterPro" id="IPR036390">
    <property type="entry name" value="WH_DNA-bd_sf"/>
</dbReference>
<dbReference type="InterPro" id="IPR001034">
    <property type="entry name" value="DeoR_HTH"/>
</dbReference>
<comment type="caution">
    <text evidence="4">The sequence shown here is derived from an EMBL/GenBank/DDBJ whole genome shotgun (WGS) entry which is preliminary data.</text>
</comment>
<protein>
    <submittedName>
        <fullName evidence="4">Transcriptional regulator</fullName>
    </submittedName>
</protein>
<dbReference type="InterPro" id="IPR051534">
    <property type="entry name" value="CBASS_pafABC_assoc_protein"/>
</dbReference>
<proteinExistence type="predicted"/>